<dbReference type="SUPFAM" id="SSF56487">
    <property type="entry name" value="SRCR-like"/>
    <property type="match status" value="1"/>
</dbReference>
<evidence type="ECO:0000256" key="10">
    <source>
        <dbReference type="SAM" id="MobiDB-lite"/>
    </source>
</evidence>
<evidence type="ECO:0000256" key="5">
    <source>
        <dbReference type="ARBA" id="ARBA00023136"/>
    </source>
</evidence>
<evidence type="ECO:0000256" key="4">
    <source>
        <dbReference type="ARBA" id="ARBA00022989"/>
    </source>
</evidence>
<dbReference type="AlphaFoldDB" id="A0A8D0C3W6"/>
<accession>A0A8D0C3W6</accession>
<dbReference type="SMART" id="SM00202">
    <property type="entry name" value="SR"/>
    <property type="match status" value="1"/>
</dbReference>
<feature type="disulfide bond" evidence="9">
    <location>
        <begin position="371"/>
        <end position="435"/>
    </location>
</feature>
<dbReference type="GeneTree" id="ENSGT00950000183074"/>
<evidence type="ECO:0000259" key="12">
    <source>
        <dbReference type="PROSITE" id="PS50287"/>
    </source>
</evidence>
<feature type="compositionally biased region" description="Basic residues" evidence="10">
    <location>
        <begin position="206"/>
        <end position="217"/>
    </location>
</feature>
<keyword evidence="14" id="KW-1185">Reference proteome</keyword>
<dbReference type="Proteomes" id="UP000694421">
    <property type="component" value="Unplaced"/>
</dbReference>
<organism evidence="13 14">
    <name type="scientific">Salvator merianae</name>
    <name type="common">Argentine black and white tegu</name>
    <name type="synonym">Tupinambis merianae</name>
    <dbReference type="NCBI Taxonomy" id="96440"/>
    <lineage>
        <taxon>Eukaryota</taxon>
        <taxon>Metazoa</taxon>
        <taxon>Chordata</taxon>
        <taxon>Craniata</taxon>
        <taxon>Vertebrata</taxon>
        <taxon>Euteleostomi</taxon>
        <taxon>Lepidosauria</taxon>
        <taxon>Squamata</taxon>
        <taxon>Bifurcata</taxon>
        <taxon>Unidentata</taxon>
        <taxon>Episquamata</taxon>
        <taxon>Laterata</taxon>
        <taxon>Teiioidea</taxon>
        <taxon>Teiidae</taxon>
        <taxon>Salvator</taxon>
    </lineage>
</organism>
<keyword evidence="5 11" id="KW-0472">Membrane</keyword>
<proteinExistence type="predicted"/>
<dbReference type="InterPro" id="IPR001190">
    <property type="entry name" value="SRCR"/>
</dbReference>
<evidence type="ECO:0000256" key="8">
    <source>
        <dbReference type="ARBA" id="ARBA00023180"/>
    </source>
</evidence>
<comment type="subcellular location">
    <subcellularLocation>
        <location evidence="1">Membrane</location>
        <topology evidence="1">Single-pass type II membrane protein</topology>
    </subcellularLocation>
</comment>
<dbReference type="Gene3D" id="3.10.250.10">
    <property type="entry name" value="SRCR-like domain"/>
    <property type="match status" value="1"/>
</dbReference>
<keyword evidence="2 11" id="KW-0812">Transmembrane</keyword>
<evidence type="ECO:0000256" key="7">
    <source>
        <dbReference type="ARBA" id="ARBA00023170"/>
    </source>
</evidence>
<evidence type="ECO:0000313" key="13">
    <source>
        <dbReference type="Ensembl" id="ENSSMRP00000017101.1"/>
    </source>
</evidence>
<dbReference type="GO" id="GO:0005886">
    <property type="term" value="C:plasma membrane"/>
    <property type="evidence" value="ECO:0007669"/>
    <property type="project" value="TreeGrafter"/>
</dbReference>
<reference evidence="13" key="2">
    <citation type="submission" date="2025-09" db="UniProtKB">
        <authorList>
            <consortium name="Ensembl"/>
        </authorList>
    </citation>
    <scope>IDENTIFICATION</scope>
</reference>
<dbReference type="Pfam" id="PF00530">
    <property type="entry name" value="SRCR"/>
    <property type="match status" value="1"/>
</dbReference>
<feature type="disulfide bond" evidence="9">
    <location>
        <begin position="415"/>
        <end position="425"/>
    </location>
</feature>
<keyword evidence="3" id="KW-0735">Signal-anchor</keyword>
<evidence type="ECO:0000313" key="14">
    <source>
        <dbReference type="Proteomes" id="UP000694421"/>
    </source>
</evidence>
<dbReference type="PROSITE" id="PS00420">
    <property type="entry name" value="SRCR_1"/>
    <property type="match status" value="1"/>
</dbReference>
<protein>
    <submittedName>
        <fullName evidence="13">Scavenger receptor class A member 5</fullName>
    </submittedName>
</protein>
<dbReference type="Pfam" id="PF01391">
    <property type="entry name" value="Collagen"/>
    <property type="match status" value="1"/>
</dbReference>
<evidence type="ECO:0000256" key="2">
    <source>
        <dbReference type="ARBA" id="ARBA00022692"/>
    </source>
</evidence>
<dbReference type="InterPro" id="IPR036772">
    <property type="entry name" value="SRCR-like_dom_sf"/>
</dbReference>
<dbReference type="PRINTS" id="PR00258">
    <property type="entry name" value="SPERACTRCPTR"/>
</dbReference>
<feature type="disulfide bond" evidence="9">
    <location>
        <begin position="384"/>
        <end position="445"/>
    </location>
</feature>
<feature type="region of interest" description="Disordered" evidence="10">
    <location>
        <begin position="133"/>
        <end position="252"/>
    </location>
</feature>
<dbReference type="PANTHER" id="PTHR48071">
    <property type="entry name" value="SRCR DOMAIN-CONTAINING PROTEIN"/>
    <property type="match status" value="1"/>
</dbReference>
<sequence>PHRGAEFIAALFGASAPSQGRAHLPHRLLLQGRRAPAGLAESHRRPGQRRCVAARLLWAALCQGAGCHCGQPWDDEPVGKPERPILLRRLPHAPLSGSGAPRPRRFNRVAALLSRPSRGALLAVPAIAGRGRACERPARPCSPPAALKLPGRDNFPGASRRVRPRVAATALRGARARPDRPVPPRRSRHRARSLQPERPRAAQPPRGRRRDTQRARRFSGAPGAPRCGRAAAGGPARRARPAGPDSRRKLPAPCGPLGSLAALRYAVLGLYLLVFLILVGVSILAGLPGERGPMGQRGLKGDQGDFGPRGAPGLRGMAGERGPKGEKGEKGDRGGEAVAASTEGILRLVNGSGPHEGRVEILHDQAWGTICDDGWDKKDGNVVCRMLGFQGVEEVYRLAVFGQGRDRIWLDDVACKGTEESLLQCSFSSWGKTNCGHAEDAGVKCLRQE</sequence>
<keyword evidence="4 11" id="KW-1133">Transmembrane helix</keyword>
<dbReference type="FunFam" id="3.10.250.10:FF:000011">
    <property type="entry name" value="Scavenger receptor class A member 5"/>
    <property type="match status" value="1"/>
</dbReference>
<evidence type="ECO:0000256" key="1">
    <source>
        <dbReference type="ARBA" id="ARBA00004606"/>
    </source>
</evidence>
<keyword evidence="7" id="KW-0675">Receptor</keyword>
<dbReference type="GO" id="GO:0031638">
    <property type="term" value="P:zymogen activation"/>
    <property type="evidence" value="ECO:0007669"/>
    <property type="project" value="TreeGrafter"/>
</dbReference>
<evidence type="ECO:0000256" key="11">
    <source>
        <dbReference type="SAM" id="Phobius"/>
    </source>
</evidence>
<evidence type="ECO:0000256" key="6">
    <source>
        <dbReference type="ARBA" id="ARBA00023157"/>
    </source>
</evidence>
<dbReference type="GO" id="GO:0004252">
    <property type="term" value="F:serine-type endopeptidase activity"/>
    <property type="evidence" value="ECO:0007669"/>
    <property type="project" value="TreeGrafter"/>
</dbReference>
<feature type="region of interest" description="Disordered" evidence="10">
    <location>
        <begin position="289"/>
        <end position="336"/>
    </location>
</feature>
<dbReference type="Ensembl" id="ENSSMRT00000020020.1">
    <property type="protein sequence ID" value="ENSSMRP00000017101.1"/>
    <property type="gene ID" value="ENSSMRG00000013328.1"/>
</dbReference>
<dbReference type="PROSITE" id="PS50287">
    <property type="entry name" value="SRCR_2"/>
    <property type="match status" value="1"/>
</dbReference>
<name>A0A8D0C3W6_SALMN</name>
<evidence type="ECO:0000256" key="9">
    <source>
        <dbReference type="PROSITE-ProRule" id="PRU00196"/>
    </source>
</evidence>
<keyword evidence="8" id="KW-0325">Glycoprotein</keyword>
<feature type="domain" description="SRCR" evidence="12">
    <location>
        <begin position="346"/>
        <end position="446"/>
    </location>
</feature>
<dbReference type="PANTHER" id="PTHR48071:SF24">
    <property type="entry name" value="DELETED IN MALIGNANT BRAIN TUMORS 1 PROTEIN-LIKE"/>
    <property type="match status" value="1"/>
</dbReference>
<evidence type="ECO:0000256" key="3">
    <source>
        <dbReference type="ARBA" id="ARBA00022968"/>
    </source>
</evidence>
<feature type="transmembrane region" description="Helical" evidence="11">
    <location>
        <begin position="265"/>
        <end position="287"/>
    </location>
</feature>
<dbReference type="InterPro" id="IPR008160">
    <property type="entry name" value="Collagen"/>
</dbReference>
<reference evidence="13" key="1">
    <citation type="submission" date="2025-08" db="UniProtKB">
        <authorList>
            <consortium name="Ensembl"/>
        </authorList>
    </citation>
    <scope>IDENTIFICATION</scope>
</reference>
<feature type="compositionally biased region" description="Basic residues" evidence="10">
    <location>
        <begin position="183"/>
        <end position="192"/>
    </location>
</feature>
<feature type="compositionally biased region" description="Low complexity" evidence="10">
    <location>
        <begin position="220"/>
        <end position="244"/>
    </location>
</feature>
<feature type="compositionally biased region" description="Basic and acidic residues" evidence="10">
    <location>
        <begin position="321"/>
        <end position="335"/>
    </location>
</feature>
<keyword evidence="6 9" id="KW-1015">Disulfide bond</keyword>